<evidence type="ECO:0008006" key="2">
    <source>
        <dbReference type="Google" id="ProtNLM"/>
    </source>
</evidence>
<dbReference type="AlphaFoldDB" id="A0A3G1LWV7"/>
<reference evidence="1" key="1">
    <citation type="journal article" date="2017" name="Helicobacter">
        <title>The expression of Helicobacter pylori tfs plasticity zone cluster is regulated by pH and adherence, and its composition is associated with differential gastric IL-8 secretion.</title>
        <authorList>
            <person name="Silva B."/>
            <person name="Nunes A."/>
            <person name="Vale F.F."/>
            <person name="Rocha R."/>
            <person name="Gomes J.P."/>
            <person name="Dias R."/>
            <person name="Oleastro M."/>
        </authorList>
    </citation>
    <scope>NUCLEOTIDE SEQUENCE</scope>
    <source>
        <strain evidence="1">HpDeM53M</strain>
    </source>
</reference>
<dbReference type="EMBL" id="KX838294">
    <property type="protein sequence ID" value="AUO30904.1"/>
    <property type="molecule type" value="Genomic_DNA"/>
</dbReference>
<name>A0A3G1LWV7_HELPX</name>
<organism evidence="1">
    <name type="scientific">Helicobacter pylori</name>
    <name type="common">Campylobacter pylori</name>
    <dbReference type="NCBI Taxonomy" id="210"/>
    <lineage>
        <taxon>Bacteria</taxon>
        <taxon>Pseudomonadati</taxon>
        <taxon>Campylobacterota</taxon>
        <taxon>Epsilonproteobacteria</taxon>
        <taxon>Campylobacterales</taxon>
        <taxon>Helicobacteraceae</taxon>
        <taxon>Helicobacter</taxon>
    </lineage>
</organism>
<protein>
    <recommendedName>
        <fullName evidence="2">Toprim domain-containing protein</fullName>
    </recommendedName>
</protein>
<sequence length="144" mass="16625">MEKTREYRKPKPINKPQESFNIILAFDNDIKGKGYKEKCEGILYALTQQFPTIYTPFSKDCNDDLKLAHIIENKAINIDTMAEFLESSLEKLNSNDTPIQEKENIMDKLEQIDSIKPFNERLKGILENAKENLQAQSCIKGRGR</sequence>
<proteinExistence type="predicted"/>
<accession>A0A3G1LWV7</accession>
<evidence type="ECO:0000313" key="1">
    <source>
        <dbReference type="EMBL" id="AUO30904.1"/>
    </source>
</evidence>